<sequence length="729" mass="78849">MSTNNSNPLLVDPSIVSISDKDVPTTARAKARTASSSSSSHLDPGNALSKLLDSAMAHAARESTPEPREETAGGGAPASASASASASALDDVLNCVPPKKQGQDLIYTINDLMKLRDVVEAVDVGDKLPDANFWRLKSGRDMGSVGGGTRNGGGGGGGVEAGFRGKKYKRHSHETWERGKNDAKTSSGVHGVRHGFNKAQELDSLSSERITELLGETGDDGLPEWDNADGDGGEGGLYRGSKDDSAHMSMLNMGRSVQDFEKWKYQMRLEERRRNGEVIDEEVEQSKLADDENAAVNAGNEVDNFFSFIKPKEEEDAKVVDDEEKGAGATTGGGAGAGSGAGANSRSSRFTSFFQQPKPQPQQQQQPQQPQQPQSQPQESQQSQPQQQQSAEVPSPQVKKGVSGPPPGFSKFFGGGAQTQAQAQAKAPPVQIGEEGSGGTPPLLHDHKSSQSSLHSSNDNFFLSLLKKKEQQASPSASQVDADDKPNTPFDQLRNRPDQGENPQENQTGGPQQPQQQQQFMPPPQYPQPPPQDQSRFPFWMTPPHQHQPQQQPVRGFPPGFDPSMLGQNNQYQQQTPPEQQRAAQGGGGGSNRGENSIPAHLQGQPRGQQQFPMGPGGMPPPPPPPPGMFPNGFGPPPHGPQRQAPPNFMQGNRPLPPGFPPGMVRMGFPPQFGNPPNAMMPPHQQQQQQHPSHFPQRPPNFDQQQQQFEIQRQQQQQQQQQQQPKQQS</sequence>
<dbReference type="PANTHER" id="PTHR48125">
    <property type="entry name" value="LP07818P1"/>
    <property type="match status" value="1"/>
</dbReference>
<dbReference type="EMBL" id="OZ022412">
    <property type="protein sequence ID" value="CAK9442052.1"/>
    <property type="molecule type" value="Genomic_DNA"/>
</dbReference>
<evidence type="ECO:0000256" key="1">
    <source>
        <dbReference type="SAM" id="MobiDB-lite"/>
    </source>
</evidence>
<feature type="compositionally biased region" description="Low complexity" evidence="1">
    <location>
        <begin position="25"/>
        <end position="40"/>
    </location>
</feature>
<gene>
    <name evidence="2" type="ORF">LODBEIA_P58310</name>
</gene>
<keyword evidence="3" id="KW-1185">Reference proteome</keyword>
<feature type="region of interest" description="Disordered" evidence="1">
    <location>
        <begin position="171"/>
        <end position="191"/>
    </location>
</feature>
<reference evidence="2 3" key="1">
    <citation type="submission" date="2024-03" db="EMBL/GenBank/DDBJ databases">
        <authorList>
            <person name="Brejova B."/>
        </authorList>
    </citation>
    <scope>NUCLEOTIDE SEQUENCE [LARGE SCALE GENOMIC DNA]</scope>
    <source>
        <strain evidence="2 3">CBS 14171</strain>
    </source>
</reference>
<name>A0ABP0ZU05_9ASCO</name>
<feature type="compositionally biased region" description="Low complexity" evidence="1">
    <location>
        <begin position="342"/>
        <end position="403"/>
    </location>
</feature>
<feature type="compositionally biased region" description="Low complexity" evidence="1">
    <location>
        <begin position="568"/>
        <end position="584"/>
    </location>
</feature>
<feature type="compositionally biased region" description="Low complexity" evidence="1">
    <location>
        <begin position="593"/>
        <end position="614"/>
    </location>
</feature>
<feature type="compositionally biased region" description="Gly residues" evidence="1">
    <location>
        <begin position="144"/>
        <end position="160"/>
    </location>
</feature>
<feature type="compositionally biased region" description="Gly residues" evidence="1">
    <location>
        <begin position="329"/>
        <end position="341"/>
    </location>
</feature>
<feature type="compositionally biased region" description="Low complexity" evidence="1">
    <location>
        <begin position="682"/>
        <end position="696"/>
    </location>
</feature>
<feature type="compositionally biased region" description="Basic and acidic residues" evidence="1">
    <location>
        <begin position="173"/>
        <end position="183"/>
    </location>
</feature>
<dbReference type="Proteomes" id="UP001497383">
    <property type="component" value="Chromosome 8"/>
</dbReference>
<proteinExistence type="predicted"/>
<feature type="region of interest" description="Disordered" evidence="1">
    <location>
        <begin position="144"/>
        <end position="163"/>
    </location>
</feature>
<dbReference type="GeneID" id="92211027"/>
<feature type="region of interest" description="Disordered" evidence="1">
    <location>
        <begin position="1"/>
        <end position="83"/>
    </location>
</feature>
<protein>
    <submittedName>
        <fullName evidence="2">Uncharacterized protein</fullName>
    </submittedName>
</protein>
<feature type="compositionally biased region" description="Pro residues" evidence="1">
    <location>
        <begin position="521"/>
        <end position="532"/>
    </location>
</feature>
<feature type="compositionally biased region" description="Pro residues" evidence="1">
    <location>
        <begin position="618"/>
        <end position="640"/>
    </location>
</feature>
<feature type="region of interest" description="Disordered" evidence="1">
    <location>
        <begin position="314"/>
        <end position="729"/>
    </location>
</feature>
<feature type="compositionally biased region" description="Low complexity" evidence="1">
    <location>
        <begin position="503"/>
        <end position="520"/>
    </location>
</feature>
<accession>A0ABP0ZU05</accession>
<dbReference type="PANTHER" id="PTHR48125:SF16">
    <property type="entry name" value="UBZ4-TYPE DOMAIN-CONTAINING PROTEIN"/>
    <property type="match status" value="1"/>
</dbReference>
<feature type="compositionally biased region" description="Basic and acidic residues" evidence="1">
    <location>
        <begin position="59"/>
        <end position="71"/>
    </location>
</feature>
<evidence type="ECO:0000313" key="2">
    <source>
        <dbReference type="EMBL" id="CAK9442052.1"/>
    </source>
</evidence>
<evidence type="ECO:0000313" key="3">
    <source>
        <dbReference type="Proteomes" id="UP001497383"/>
    </source>
</evidence>
<feature type="compositionally biased region" description="Low complexity" evidence="1">
    <location>
        <begin position="704"/>
        <end position="729"/>
    </location>
</feature>
<dbReference type="RefSeq" id="XP_066832769.1">
    <property type="nucleotide sequence ID" value="XM_066976207.1"/>
</dbReference>
<organism evidence="2 3">
    <name type="scientific">Lodderomyces beijingensis</name>
    <dbReference type="NCBI Taxonomy" id="1775926"/>
    <lineage>
        <taxon>Eukaryota</taxon>
        <taxon>Fungi</taxon>
        <taxon>Dikarya</taxon>
        <taxon>Ascomycota</taxon>
        <taxon>Saccharomycotina</taxon>
        <taxon>Pichiomycetes</taxon>
        <taxon>Debaryomycetaceae</taxon>
        <taxon>Candida/Lodderomyces clade</taxon>
        <taxon>Lodderomyces</taxon>
    </lineage>
</organism>
<feature type="compositionally biased region" description="Low complexity" evidence="1">
    <location>
        <begin position="543"/>
        <end position="553"/>
    </location>
</feature>